<dbReference type="Proteomes" id="UP001501251">
    <property type="component" value="Unassembled WGS sequence"/>
</dbReference>
<sequence>MVAEHVEALYRPFQDVEGGELRLHRTVLYNSIYRADNELLINLHAYGTRAPEAPVIYLTHTEANSTATTYLADLPGLCRLAIGAVSGATGRRRSVSSADLDAVIEARFTAAGGRP</sequence>
<reference evidence="2" key="1">
    <citation type="journal article" date="2019" name="Int. J. Syst. Evol. Microbiol.">
        <title>The Global Catalogue of Microorganisms (GCM) 10K type strain sequencing project: providing services to taxonomists for standard genome sequencing and annotation.</title>
        <authorList>
            <consortium name="The Broad Institute Genomics Platform"/>
            <consortium name="The Broad Institute Genome Sequencing Center for Infectious Disease"/>
            <person name="Wu L."/>
            <person name="Ma J."/>
        </authorList>
    </citation>
    <scope>NUCLEOTIDE SEQUENCE [LARGE SCALE GENOMIC DNA]</scope>
    <source>
        <strain evidence="2">JCM 17388</strain>
    </source>
</reference>
<comment type="caution">
    <text evidence="1">The sequence shown here is derived from an EMBL/GenBank/DDBJ whole genome shotgun (WGS) entry which is preliminary data.</text>
</comment>
<keyword evidence="2" id="KW-1185">Reference proteome</keyword>
<evidence type="ECO:0000313" key="1">
    <source>
        <dbReference type="EMBL" id="GAA4188642.1"/>
    </source>
</evidence>
<name>A0ABP8ARB3_9ACTN</name>
<organism evidence="1 2">
    <name type="scientific">Streptosporangium oxazolinicum</name>
    <dbReference type="NCBI Taxonomy" id="909287"/>
    <lineage>
        <taxon>Bacteria</taxon>
        <taxon>Bacillati</taxon>
        <taxon>Actinomycetota</taxon>
        <taxon>Actinomycetes</taxon>
        <taxon>Streptosporangiales</taxon>
        <taxon>Streptosporangiaceae</taxon>
        <taxon>Streptosporangium</taxon>
    </lineage>
</organism>
<gene>
    <name evidence="1" type="ORF">GCM10022252_24250</name>
</gene>
<evidence type="ECO:0000313" key="2">
    <source>
        <dbReference type="Proteomes" id="UP001501251"/>
    </source>
</evidence>
<proteinExistence type="predicted"/>
<protein>
    <submittedName>
        <fullName evidence="1">Uncharacterized protein</fullName>
    </submittedName>
</protein>
<accession>A0ABP8ARB3</accession>
<dbReference type="EMBL" id="BAABAQ010000003">
    <property type="protein sequence ID" value="GAA4188642.1"/>
    <property type="molecule type" value="Genomic_DNA"/>
</dbReference>